<sequence>MFFALLDDQFRTEIAEPMEDIKQILAQAEDYIMNKLATMSNTRSVQL</sequence>
<reference evidence="2" key="1">
    <citation type="submission" date="2016-10" db="EMBL/GenBank/DDBJ databases">
        <authorList>
            <person name="Varghese N."/>
            <person name="Submissions S."/>
        </authorList>
    </citation>
    <scope>NUCLEOTIDE SEQUENCE [LARGE SCALE GENOMIC DNA]</scope>
    <source>
        <strain evidence="2">LP51</strain>
    </source>
</reference>
<dbReference type="AlphaFoldDB" id="A0A1I2ZSJ7"/>
<organism evidence="1 2">
    <name type="scientific">Pontibacter chinhatensis</name>
    <dbReference type="NCBI Taxonomy" id="1436961"/>
    <lineage>
        <taxon>Bacteria</taxon>
        <taxon>Pseudomonadati</taxon>
        <taxon>Bacteroidota</taxon>
        <taxon>Cytophagia</taxon>
        <taxon>Cytophagales</taxon>
        <taxon>Hymenobacteraceae</taxon>
        <taxon>Pontibacter</taxon>
    </lineage>
</organism>
<dbReference type="RefSeq" id="WP_175491150.1">
    <property type="nucleotide sequence ID" value="NZ_FOOT01000018.1"/>
</dbReference>
<dbReference type="EMBL" id="FOOT01000018">
    <property type="protein sequence ID" value="SFH40788.1"/>
    <property type="molecule type" value="Genomic_DNA"/>
</dbReference>
<accession>A0A1I2ZSJ7</accession>
<evidence type="ECO:0000313" key="2">
    <source>
        <dbReference type="Proteomes" id="UP000198724"/>
    </source>
</evidence>
<evidence type="ECO:0000313" key="1">
    <source>
        <dbReference type="EMBL" id="SFH40788.1"/>
    </source>
</evidence>
<dbReference type="Proteomes" id="UP000198724">
    <property type="component" value="Unassembled WGS sequence"/>
</dbReference>
<proteinExistence type="predicted"/>
<name>A0A1I2ZSJ7_9BACT</name>
<keyword evidence="2" id="KW-1185">Reference proteome</keyword>
<protein>
    <submittedName>
        <fullName evidence="1">Uncharacterized protein</fullName>
    </submittedName>
</protein>
<gene>
    <name evidence="1" type="ORF">SAMN05421739_11823</name>
</gene>